<comment type="similarity">
    <text evidence="1">Belongs to the bactofilin family.</text>
</comment>
<accession>A0A6S6SS63</accession>
<dbReference type="Pfam" id="PF04519">
    <property type="entry name" value="Bactofilin"/>
    <property type="match status" value="1"/>
</dbReference>
<reference evidence="2" key="1">
    <citation type="submission" date="2020-01" db="EMBL/GenBank/DDBJ databases">
        <authorList>
            <person name="Meier V. D."/>
            <person name="Meier V D."/>
        </authorList>
    </citation>
    <scope>NUCLEOTIDE SEQUENCE</scope>
    <source>
        <strain evidence="2">HLG_WM_MAG_12</strain>
    </source>
</reference>
<dbReference type="EMBL" id="CACVAW010000054">
    <property type="protein sequence ID" value="CAA6813339.1"/>
    <property type="molecule type" value="Genomic_DNA"/>
</dbReference>
<evidence type="ECO:0008006" key="3">
    <source>
        <dbReference type="Google" id="ProtNLM"/>
    </source>
</evidence>
<evidence type="ECO:0000313" key="2">
    <source>
        <dbReference type="EMBL" id="CAA6813339.1"/>
    </source>
</evidence>
<evidence type="ECO:0000256" key="1">
    <source>
        <dbReference type="ARBA" id="ARBA00044755"/>
    </source>
</evidence>
<gene>
    <name evidence="2" type="ORF">HELGO_WM22750</name>
</gene>
<dbReference type="PANTHER" id="PTHR35024:SF4">
    <property type="entry name" value="POLYMER-FORMING CYTOSKELETAL PROTEIN"/>
    <property type="match status" value="1"/>
</dbReference>
<dbReference type="AlphaFoldDB" id="A0A6S6SS63"/>
<proteinExistence type="inferred from homology"/>
<organism evidence="2">
    <name type="scientific">uncultured Campylobacterales bacterium</name>
    <dbReference type="NCBI Taxonomy" id="352960"/>
    <lineage>
        <taxon>Bacteria</taxon>
        <taxon>Pseudomonadati</taxon>
        <taxon>Campylobacterota</taxon>
        <taxon>Epsilonproteobacteria</taxon>
        <taxon>Campylobacterales</taxon>
        <taxon>environmental samples</taxon>
    </lineage>
</organism>
<name>A0A6S6SS63_9BACT</name>
<dbReference type="InterPro" id="IPR007607">
    <property type="entry name" value="BacA/B"/>
</dbReference>
<protein>
    <recommendedName>
        <fullName evidence="3">Polymer-forming cytoskeletal protein</fullName>
    </recommendedName>
</protein>
<sequence length="120" mass="12344">MGKLNKKNKTRLSSDTTVISEAAVLDGDISIEGNINIYGNVTGNLSSNGTIIIGECANVVGNVKAEKLYISGRLKGDIDAHSVEILQGGVFIGNIKSDNLSIETGAVFEGASLGSASTDS</sequence>
<dbReference type="PANTHER" id="PTHR35024">
    <property type="entry name" value="HYPOTHETICAL CYTOSOLIC PROTEIN"/>
    <property type="match status" value="1"/>
</dbReference>